<dbReference type="SUPFAM" id="SSF49785">
    <property type="entry name" value="Galactose-binding domain-like"/>
    <property type="match status" value="1"/>
</dbReference>
<accession>A0A2S8FE56</accession>
<protein>
    <recommendedName>
        <fullName evidence="4">Glycosyl hydrolases family 2 sugar binding domain-containing protein</fullName>
    </recommendedName>
</protein>
<reference evidence="2 3" key="1">
    <citation type="submission" date="2018-02" db="EMBL/GenBank/DDBJ databases">
        <title>Comparative genomes isolates from brazilian mangrove.</title>
        <authorList>
            <person name="Araujo J.E."/>
            <person name="Taketani R.G."/>
            <person name="Silva M.C.P."/>
            <person name="Loureco M.V."/>
            <person name="Andreote F.D."/>
        </authorList>
    </citation>
    <scope>NUCLEOTIDE SEQUENCE [LARGE SCALE GENOMIC DNA]</scope>
    <source>
        <strain evidence="2 3">Hex-1 MGV</strain>
    </source>
</reference>
<feature type="signal peptide" evidence="1">
    <location>
        <begin position="1"/>
        <end position="18"/>
    </location>
</feature>
<organism evidence="2 3">
    <name type="scientific">Blastopirellula marina</name>
    <dbReference type="NCBI Taxonomy" id="124"/>
    <lineage>
        <taxon>Bacteria</taxon>
        <taxon>Pseudomonadati</taxon>
        <taxon>Planctomycetota</taxon>
        <taxon>Planctomycetia</taxon>
        <taxon>Pirellulales</taxon>
        <taxon>Pirellulaceae</taxon>
        <taxon>Blastopirellula</taxon>
    </lineage>
</organism>
<dbReference type="Proteomes" id="UP000238322">
    <property type="component" value="Unassembled WGS sequence"/>
</dbReference>
<dbReference type="AlphaFoldDB" id="A0A2S8FE56"/>
<dbReference type="RefSeq" id="WP_105332356.1">
    <property type="nucleotide sequence ID" value="NZ_PUHY01000014.1"/>
</dbReference>
<evidence type="ECO:0000313" key="2">
    <source>
        <dbReference type="EMBL" id="PQO30451.1"/>
    </source>
</evidence>
<proteinExistence type="predicted"/>
<dbReference type="EMBL" id="PUHY01000014">
    <property type="protein sequence ID" value="PQO30451.1"/>
    <property type="molecule type" value="Genomic_DNA"/>
</dbReference>
<feature type="chain" id="PRO_5015436359" description="Glycosyl hydrolases family 2 sugar binding domain-containing protein" evidence="1">
    <location>
        <begin position="19"/>
        <end position="380"/>
    </location>
</feature>
<evidence type="ECO:0000313" key="3">
    <source>
        <dbReference type="Proteomes" id="UP000238322"/>
    </source>
</evidence>
<sequence length="380" mass="41804">MKIRSTLFVALVVLTTTAASLRAATVEELTTTVNAIGSDGRGFPEAVQAVQALSKLDAKAIPQILASFDDEKPIAANWLRGAVESVAQNGRESGSPLPDETLVTFIEDDNQSSKARTVAFHLLKNQNEPAAKELIPSFENDSSLELRLLAVDRLMKQAKSEAADEKKEEAIATYRQALTATRNAAQASEIADALKELGEEVDTTEHFGFVKDWHVIAAFDFAKGKGFDTAYPPETEIDLEGKYAAKPIEEIKGPAKWQPLTVEKGKRHVDFNQAYSPVKEVVGYAVTTLESEKAQDVELRWGSPNATKVWLNGELVASNKVYHAGDNFDQYIAKVQLQPGENTILVKVVQNEQTQSWTNVWHFDLRVCDHLGTAIREAKP</sequence>
<evidence type="ECO:0000256" key="1">
    <source>
        <dbReference type="SAM" id="SignalP"/>
    </source>
</evidence>
<gene>
    <name evidence="2" type="ORF">C5Y83_24115</name>
</gene>
<dbReference type="Gene3D" id="2.60.120.260">
    <property type="entry name" value="Galactose-binding domain-like"/>
    <property type="match status" value="1"/>
</dbReference>
<evidence type="ECO:0008006" key="4">
    <source>
        <dbReference type="Google" id="ProtNLM"/>
    </source>
</evidence>
<name>A0A2S8FE56_9BACT</name>
<dbReference type="OrthoDB" id="212892at2"/>
<comment type="caution">
    <text evidence="2">The sequence shown here is derived from an EMBL/GenBank/DDBJ whole genome shotgun (WGS) entry which is preliminary data.</text>
</comment>
<keyword evidence="1" id="KW-0732">Signal</keyword>
<dbReference type="InterPro" id="IPR008979">
    <property type="entry name" value="Galactose-bd-like_sf"/>
</dbReference>